<dbReference type="RefSeq" id="XP_040630685.1">
    <property type="nucleotide sequence ID" value="XM_040768175.1"/>
</dbReference>
<reference evidence="2 3" key="1">
    <citation type="journal article" date="2012" name="Science">
        <title>The Paleozoic origin of enzymatic lignin decomposition reconstructed from 31 fungal genomes.</title>
        <authorList>
            <person name="Floudas D."/>
            <person name="Binder M."/>
            <person name="Riley R."/>
            <person name="Barry K."/>
            <person name="Blanchette R.A."/>
            <person name="Henrissat B."/>
            <person name="Martinez A.T."/>
            <person name="Otillar R."/>
            <person name="Spatafora J.W."/>
            <person name="Yadav J.S."/>
            <person name="Aerts A."/>
            <person name="Benoit I."/>
            <person name="Boyd A."/>
            <person name="Carlson A."/>
            <person name="Copeland A."/>
            <person name="Coutinho P.M."/>
            <person name="de Vries R.P."/>
            <person name="Ferreira P."/>
            <person name="Findley K."/>
            <person name="Foster B."/>
            <person name="Gaskell J."/>
            <person name="Glotzer D."/>
            <person name="Gorecki P."/>
            <person name="Heitman J."/>
            <person name="Hesse C."/>
            <person name="Hori C."/>
            <person name="Igarashi K."/>
            <person name="Jurgens J.A."/>
            <person name="Kallen N."/>
            <person name="Kersten P."/>
            <person name="Kohler A."/>
            <person name="Kuees U."/>
            <person name="Kumar T.K.A."/>
            <person name="Kuo A."/>
            <person name="LaButti K."/>
            <person name="Larrondo L.F."/>
            <person name="Lindquist E."/>
            <person name="Ling A."/>
            <person name="Lombard V."/>
            <person name="Lucas S."/>
            <person name="Lundell T."/>
            <person name="Martin R."/>
            <person name="McLaughlin D.J."/>
            <person name="Morgenstern I."/>
            <person name="Morin E."/>
            <person name="Murat C."/>
            <person name="Nagy L.G."/>
            <person name="Nolan M."/>
            <person name="Ohm R.A."/>
            <person name="Patyshakuliyeva A."/>
            <person name="Rokas A."/>
            <person name="Ruiz-Duenas F.J."/>
            <person name="Sabat G."/>
            <person name="Salamov A."/>
            <person name="Samejima M."/>
            <person name="Schmutz J."/>
            <person name="Slot J.C."/>
            <person name="St John F."/>
            <person name="Stenlid J."/>
            <person name="Sun H."/>
            <person name="Sun S."/>
            <person name="Syed K."/>
            <person name="Tsang A."/>
            <person name="Wiebenga A."/>
            <person name="Young D."/>
            <person name="Pisabarro A."/>
            <person name="Eastwood D.C."/>
            <person name="Martin F."/>
            <person name="Cullen D."/>
            <person name="Grigoriev I.V."/>
            <person name="Hibbett D.S."/>
        </authorList>
    </citation>
    <scope>NUCLEOTIDE SEQUENCE [LARGE SCALE GENOMIC DNA]</scope>
    <source>
        <strain evidence="2 3">DJM-731 SS1</strain>
    </source>
</reference>
<gene>
    <name evidence="2" type="ORF">DACRYDRAFT_105947</name>
</gene>
<keyword evidence="1" id="KW-0175">Coiled coil</keyword>
<feature type="coiled-coil region" evidence="1">
    <location>
        <begin position="136"/>
        <end position="163"/>
    </location>
</feature>
<name>M5G0L6_DACPD</name>
<evidence type="ECO:0000313" key="2">
    <source>
        <dbReference type="EMBL" id="EJU03791.1"/>
    </source>
</evidence>
<dbReference type="GeneID" id="63683237"/>
<evidence type="ECO:0000256" key="1">
    <source>
        <dbReference type="SAM" id="Coils"/>
    </source>
</evidence>
<organism evidence="2 3">
    <name type="scientific">Dacryopinax primogenitus (strain DJM 731)</name>
    <name type="common">Brown rot fungus</name>
    <dbReference type="NCBI Taxonomy" id="1858805"/>
    <lineage>
        <taxon>Eukaryota</taxon>
        <taxon>Fungi</taxon>
        <taxon>Dikarya</taxon>
        <taxon>Basidiomycota</taxon>
        <taxon>Agaricomycotina</taxon>
        <taxon>Dacrymycetes</taxon>
        <taxon>Dacrymycetales</taxon>
        <taxon>Dacrymycetaceae</taxon>
        <taxon>Dacryopinax</taxon>
    </lineage>
</organism>
<keyword evidence="3" id="KW-1185">Reference proteome</keyword>
<protein>
    <submittedName>
        <fullName evidence="2">Uncharacterized protein</fullName>
    </submittedName>
</protein>
<evidence type="ECO:0000313" key="3">
    <source>
        <dbReference type="Proteomes" id="UP000030653"/>
    </source>
</evidence>
<dbReference type="EMBL" id="JH795859">
    <property type="protein sequence ID" value="EJU03791.1"/>
    <property type="molecule type" value="Genomic_DNA"/>
</dbReference>
<dbReference type="HOGENOM" id="CLU_069175_0_0_1"/>
<dbReference type="Proteomes" id="UP000030653">
    <property type="component" value="Unassembled WGS sequence"/>
</dbReference>
<sequence length="187" mass="20454">MPATAFHHYPGYAPGAESLPILSKLGPNTMTEWMATTSLPSEKLLMAPDLHANPAFIEKYTEPYQTMVKEQKTSASLPRELEEVPLPILGSLAKQLATAQCPADVVGKSSILLGKHADDFDMLDLGDLDIADGNQAEDQQKAKEKMKREMEKLEKQRAKEQAMWDAALAMGKGGVCMQTSTGTPFYV</sequence>
<proteinExistence type="predicted"/>
<accession>M5G0L6</accession>
<dbReference type="AlphaFoldDB" id="M5G0L6"/>